<keyword evidence="3 6" id="KW-0732">Signal</keyword>
<evidence type="ECO:0000313" key="9">
    <source>
        <dbReference type="EMBL" id="WPU92842.1"/>
    </source>
</evidence>
<dbReference type="InterPro" id="IPR033985">
    <property type="entry name" value="SusD-like_N"/>
</dbReference>
<dbReference type="InterPro" id="IPR011990">
    <property type="entry name" value="TPR-like_helical_dom_sf"/>
</dbReference>
<comment type="similarity">
    <text evidence="2">Belongs to the SusD family.</text>
</comment>
<name>A0ABZ0TK93_9SPHI</name>
<evidence type="ECO:0000259" key="8">
    <source>
        <dbReference type="Pfam" id="PF14322"/>
    </source>
</evidence>
<reference evidence="9 10" key="1">
    <citation type="submission" date="2023-11" db="EMBL/GenBank/DDBJ databases">
        <title>Analysis of the Genomes of Mucilaginibacter gossypii cycad 4 and M. sabulilitoris SNA2: microbes with the potential for plant growth promotion.</title>
        <authorList>
            <person name="Hirsch A.M."/>
            <person name="Humm E."/>
            <person name="Rubbi M."/>
            <person name="Del Vecchio G."/>
            <person name="Ha S.M."/>
            <person name="Pellegrini M."/>
            <person name="Gunsalus R.P."/>
        </authorList>
    </citation>
    <scope>NUCLEOTIDE SEQUENCE [LARGE SCALE GENOMIC DNA]</scope>
    <source>
        <strain evidence="9 10">SNA2</strain>
    </source>
</reference>
<evidence type="ECO:0000256" key="2">
    <source>
        <dbReference type="ARBA" id="ARBA00006275"/>
    </source>
</evidence>
<sequence>MKLKYIFYLAACCLLVTSCAKDFLNQKPNVIISDAEYWKSTNDLKLYTNNYYNTMFPPYSDYFQVGVYGDDADMGSDNMVKLPYNSALNGETVVPASGGGWDWTKLRTLNYFMDNYHKVNDSWDNLKPYVGETLFLRAMFYFDMLKKFGPLPWINKALNSDDKKLYGARLPRNIVADSILADLDHAIAYLPSRNGSQVGRINKEVAMLLQSRVALYEGTWEKYHSGTPFGVTGANGNDFLKKAADAAGTLIDNEAGFTLDNVGVADGYRKLFNQTDYSNSNEVMFWRKFDNSLGIYQHWYLFVPLGLDRGITKNLVDDYLCADGKPIGVSPLYQGDDSLQQVVKNRDPRLRQTIFTNGAVITSNRAGGAPDVIFTKPDFANSANAPTGYELLKGNISDASQQVENSTQALIYFRFAEALLNFAEAKAELGILTQGDADKSINKLRGRVGMPSLNISGIVNDPDWTFPDLSPVINEVRRERRIELACEGFRHDDIFRWAAAKTLIAGWQPKGAKLKQWATLFPAAVLSKYTVDSKGYILPFGKVPALTNGYKFNNNRDYLLPLPSDQLVLNPALGGNNPGW</sequence>
<keyword evidence="5" id="KW-0998">Cell outer membrane</keyword>
<dbReference type="Gene3D" id="1.25.40.390">
    <property type="match status" value="1"/>
</dbReference>
<keyword evidence="4" id="KW-0472">Membrane</keyword>
<accession>A0ABZ0TK93</accession>
<feature type="domain" description="RagB/SusD" evidence="7">
    <location>
        <begin position="311"/>
        <end position="580"/>
    </location>
</feature>
<evidence type="ECO:0000259" key="7">
    <source>
        <dbReference type="Pfam" id="PF07980"/>
    </source>
</evidence>
<keyword evidence="10" id="KW-1185">Reference proteome</keyword>
<evidence type="ECO:0000256" key="1">
    <source>
        <dbReference type="ARBA" id="ARBA00004442"/>
    </source>
</evidence>
<proteinExistence type="inferred from homology"/>
<comment type="subcellular location">
    <subcellularLocation>
        <location evidence="1">Cell outer membrane</location>
    </subcellularLocation>
</comment>
<evidence type="ECO:0000256" key="4">
    <source>
        <dbReference type="ARBA" id="ARBA00023136"/>
    </source>
</evidence>
<dbReference type="Pfam" id="PF14322">
    <property type="entry name" value="SusD-like_3"/>
    <property type="match status" value="1"/>
</dbReference>
<dbReference type="InterPro" id="IPR012944">
    <property type="entry name" value="SusD_RagB_dom"/>
</dbReference>
<dbReference type="EMBL" id="CP139558">
    <property type="protein sequence ID" value="WPU92842.1"/>
    <property type="molecule type" value="Genomic_DNA"/>
</dbReference>
<dbReference type="SUPFAM" id="SSF48452">
    <property type="entry name" value="TPR-like"/>
    <property type="match status" value="1"/>
</dbReference>
<evidence type="ECO:0000256" key="6">
    <source>
        <dbReference type="SAM" id="SignalP"/>
    </source>
</evidence>
<evidence type="ECO:0000313" key="10">
    <source>
        <dbReference type="Proteomes" id="UP001324380"/>
    </source>
</evidence>
<protein>
    <submittedName>
        <fullName evidence="9">RagB/SusD family nutrient uptake outer membrane protein</fullName>
    </submittedName>
</protein>
<dbReference type="Pfam" id="PF07980">
    <property type="entry name" value="SusD_RagB"/>
    <property type="match status" value="1"/>
</dbReference>
<evidence type="ECO:0000256" key="3">
    <source>
        <dbReference type="ARBA" id="ARBA00022729"/>
    </source>
</evidence>
<gene>
    <name evidence="9" type="ORF">SNE25_26310</name>
</gene>
<feature type="signal peptide" evidence="6">
    <location>
        <begin position="1"/>
        <end position="20"/>
    </location>
</feature>
<feature type="domain" description="SusD-like N-terminal" evidence="8">
    <location>
        <begin position="119"/>
        <end position="215"/>
    </location>
</feature>
<dbReference type="Proteomes" id="UP001324380">
    <property type="component" value="Chromosome"/>
</dbReference>
<dbReference type="PROSITE" id="PS51257">
    <property type="entry name" value="PROKAR_LIPOPROTEIN"/>
    <property type="match status" value="1"/>
</dbReference>
<organism evidence="9 10">
    <name type="scientific">Mucilaginibacter sabulilitoris</name>
    <dbReference type="NCBI Taxonomy" id="1173583"/>
    <lineage>
        <taxon>Bacteria</taxon>
        <taxon>Pseudomonadati</taxon>
        <taxon>Bacteroidota</taxon>
        <taxon>Sphingobacteriia</taxon>
        <taxon>Sphingobacteriales</taxon>
        <taxon>Sphingobacteriaceae</taxon>
        <taxon>Mucilaginibacter</taxon>
    </lineage>
</organism>
<evidence type="ECO:0000256" key="5">
    <source>
        <dbReference type="ARBA" id="ARBA00023237"/>
    </source>
</evidence>
<dbReference type="RefSeq" id="WP_321562002.1">
    <property type="nucleotide sequence ID" value="NZ_CP139558.1"/>
</dbReference>
<feature type="chain" id="PRO_5047549966" evidence="6">
    <location>
        <begin position="21"/>
        <end position="580"/>
    </location>
</feature>